<dbReference type="PANTHER" id="PTHR38706:SF2">
    <property type="match status" value="1"/>
</dbReference>
<sequence>MLHTIWQPNTSPWSHSSPDITMEQQHQFLFADLCTDRTYPYRFNECNPANGDFGFHRFYNRERLLPYSDLLYYEVGNLNTTGSLPDYVTEYYTRHSDNSNTDRIIVSFHARWRRFENIYVTQHCDQTNFDQNHTYRISIKLIKDIQELSREKFLIEPTNCSEHVSTSIYQPVQNNTSQSTSSELMKNHEDVLREPTNCSEHVNLVFQSTRGETCRSVSSELIEDVEESNCEDFRSEPMNRSEQFSTDIPQSAQRETCQSQPTCGKCCPILRYALFTVIVITVIAWIFRNTMKTLNYLSDLRETKFGQPRPRHGLNLLWWFANDCVQIDSNGRMTARCNPANGEFGFHRFYNGCRLLPYTNLLYYETTDADIRRDTSDAAHNILQSMFFPNSGQQTGPIRRGFCKDRVLEDQDRDLSAWYSSVIVRNMVRTLYTLSDLKETSFGQPRPRRGLNLLWWFAHECVWIDNGRMIARCNPANEDFGFHRFHNGGGLLPYANLPYYEVGNLNSTDSLPDYVTENYTRWSYESNTDRIIASFDSRLNRFDSIYVTQHSDQSNFDQNHTYCISLDLLKEIKRLNRVDLLTETMNNPRPSQMYLRYNNYNRLRTDADPLYALVRRRMPRLRTLNELAHLRDTEFGQGYPRHGLILLWWFADECIEFDDDGNMIPRYNPKRRNFGFHPFHNSEGILPDTGLPYYEIGNLHNPGKMPHYVTKNYDSDVRESNADRIVVSVGSDCDGKWLDRIYVTHHLGQGRFDVNSTYRISKGLIEIIQNMEWSDFIGEFGFYKYFRNMVRTLNNLSELKKTRFGQPPPRHGLNLLWWFAHECVQIDSNRHISAKCNPANGAFGFHRFYNRDRLLPYTDLPYYEVGNLKTTDSLPDYVTESYTGYSDKSNTDRIIVSFDSLWNRFENIYVTQHSDLVHFDQNHTYRIGLDLLKGIKKLSREDFPRGRTNRSEHIAIDIPQSMQVQPYQRTFSLKKKIQLTSGFAKRLKNPSTRYILRFSTHLISSHLTQESQKTSLSTASKICDCQEHDENPRNNITEEISATIFDNKEMKPIPKIMNIPQLQECGFGQPWPRHGLKLLFWFASHCIWVNDDDDVSGV</sequence>
<dbReference type="EMBL" id="JAYMGO010000001">
    <property type="protein sequence ID" value="KAL1281787.1"/>
    <property type="molecule type" value="Genomic_DNA"/>
</dbReference>
<name>A0ABR3NY83_9TELE</name>
<organism evidence="2 3">
    <name type="scientific">Cirrhinus molitorella</name>
    <name type="common">mud carp</name>
    <dbReference type="NCBI Taxonomy" id="172907"/>
    <lineage>
        <taxon>Eukaryota</taxon>
        <taxon>Metazoa</taxon>
        <taxon>Chordata</taxon>
        <taxon>Craniata</taxon>
        <taxon>Vertebrata</taxon>
        <taxon>Euteleostomi</taxon>
        <taxon>Actinopterygii</taxon>
        <taxon>Neopterygii</taxon>
        <taxon>Teleostei</taxon>
        <taxon>Ostariophysi</taxon>
        <taxon>Cypriniformes</taxon>
        <taxon>Cyprinidae</taxon>
        <taxon>Labeoninae</taxon>
        <taxon>Labeonini</taxon>
        <taxon>Cirrhinus</taxon>
    </lineage>
</organism>
<keyword evidence="3" id="KW-1185">Reference proteome</keyword>
<feature type="transmembrane region" description="Helical" evidence="1">
    <location>
        <begin position="269"/>
        <end position="287"/>
    </location>
</feature>
<proteinExistence type="predicted"/>
<keyword evidence="1" id="KW-1133">Transmembrane helix</keyword>
<accession>A0ABR3NY83</accession>
<evidence type="ECO:0000313" key="2">
    <source>
        <dbReference type="EMBL" id="KAL1281787.1"/>
    </source>
</evidence>
<evidence type="ECO:0000256" key="1">
    <source>
        <dbReference type="SAM" id="Phobius"/>
    </source>
</evidence>
<keyword evidence="1" id="KW-0812">Transmembrane</keyword>
<protein>
    <submittedName>
        <fullName evidence="2">Uncharacterized protein</fullName>
    </submittedName>
</protein>
<evidence type="ECO:0000313" key="3">
    <source>
        <dbReference type="Proteomes" id="UP001558613"/>
    </source>
</evidence>
<reference evidence="2 3" key="1">
    <citation type="submission" date="2023-09" db="EMBL/GenBank/DDBJ databases">
        <authorList>
            <person name="Wang M."/>
        </authorList>
    </citation>
    <scope>NUCLEOTIDE SEQUENCE [LARGE SCALE GENOMIC DNA]</scope>
    <source>
        <strain evidence="2">GT-2023</strain>
        <tissue evidence="2">Liver</tissue>
    </source>
</reference>
<gene>
    <name evidence="2" type="ORF">QQF64_000590</name>
</gene>
<keyword evidence="1" id="KW-0472">Membrane</keyword>
<dbReference type="PANTHER" id="PTHR38706">
    <property type="entry name" value="SI:CH211-198C19.1-RELATED"/>
    <property type="match status" value="1"/>
</dbReference>
<comment type="caution">
    <text evidence="2">The sequence shown here is derived from an EMBL/GenBank/DDBJ whole genome shotgun (WGS) entry which is preliminary data.</text>
</comment>
<dbReference type="Proteomes" id="UP001558613">
    <property type="component" value="Unassembled WGS sequence"/>
</dbReference>